<accession>A0ABW2S646</accession>
<dbReference type="InterPro" id="IPR046826">
    <property type="entry name" value="PDH_N"/>
</dbReference>
<keyword evidence="2 4" id="KW-0560">Oxidoreductase</keyword>
<dbReference type="EC" id="1.3.1.12" evidence="4"/>
<evidence type="ECO:0000256" key="2">
    <source>
        <dbReference type="ARBA" id="ARBA00023002"/>
    </source>
</evidence>
<dbReference type="EMBL" id="JBHTCS010000030">
    <property type="protein sequence ID" value="MFC7451058.1"/>
    <property type="molecule type" value="Genomic_DNA"/>
</dbReference>
<sequence>MCQPIRVSAEATDPPVCVLGLGLIGGSVLRAAVAAGRTAWGYNRSAGAVEDARADGYDADTDLEAVLRRAQRSGALIVVAVPVPALDAVLDQVAAHAPGCALTDVVSVKRAVLDTVRGHGLGARFVGGHPMAGTSQSGWAAGDVALFRDAVWVVGTDDGVDPGVWSQVAALAVDCGSVVVPAAADEHDAAAARISHLPHLLAEALAVTAAAGGDLALGLAAGSFRDGTRVAGTAPELVRAMCEANSSALTVALDETLRLLTDARDALADTGSTEALVTAGHAARLRYEILDRWEITDVTVGEDGWVERMRDAGRRGGALRARARSTSAGTR</sequence>
<keyword evidence="5" id="KW-1185">Reference proteome</keyword>
<dbReference type="Pfam" id="PF20463">
    <property type="entry name" value="PDH_C"/>
    <property type="match status" value="1"/>
</dbReference>
<dbReference type="InterPro" id="IPR046825">
    <property type="entry name" value="PDH_C"/>
</dbReference>
<evidence type="ECO:0000313" key="4">
    <source>
        <dbReference type="EMBL" id="MFC7451058.1"/>
    </source>
</evidence>
<dbReference type="InterPro" id="IPR008927">
    <property type="entry name" value="6-PGluconate_DH-like_C_sf"/>
</dbReference>
<dbReference type="PANTHER" id="PTHR21363">
    <property type="entry name" value="PREPHENATE DEHYDROGENASE"/>
    <property type="match status" value="1"/>
</dbReference>
<dbReference type="Proteomes" id="UP001596484">
    <property type="component" value="Unassembled WGS sequence"/>
</dbReference>
<dbReference type="InterPro" id="IPR003099">
    <property type="entry name" value="Prephen_DH"/>
</dbReference>
<dbReference type="InterPro" id="IPR036291">
    <property type="entry name" value="NAD(P)-bd_dom_sf"/>
</dbReference>
<dbReference type="Gene3D" id="3.40.50.720">
    <property type="entry name" value="NAD(P)-binding Rossmann-like Domain"/>
    <property type="match status" value="1"/>
</dbReference>
<evidence type="ECO:0000313" key="5">
    <source>
        <dbReference type="Proteomes" id="UP001596484"/>
    </source>
</evidence>
<proteinExistence type="inferred from homology"/>
<protein>
    <submittedName>
        <fullName evidence="4">Prephenate dehydrogenase</fullName>
        <ecNumber evidence="4">1.3.1.12</ecNumber>
    </submittedName>
</protein>
<dbReference type="SUPFAM" id="SSF48179">
    <property type="entry name" value="6-phosphogluconate dehydrogenase C-terminal domain-like"/>
    <property type="match status" value="1"/>
</dbReference>
<gene>
    <name evidence="4" type="ORF">ACFQS9_24490</name>
</gene>
<dbReference type="PROSITE" id="PS51176">
    <property type="entry name" value="PDH_ADH"/>
    <property type="match status" value="1"/>
</dbReference>
<feature type="domain" description="Prephenate/arogenate dehydrogenase" evidence="3">
    <location>
        <begin position="14"/>
        <end position="297"/>
    </location>
</feature>
<name>A0ABW2S646_9NOCA</name>
<dbReference type="InterPro" id="IPR050812">
    <property type="entry name" value="Preph/Arog_dehydrog"/>
</dbReference>
<dbReference type="Gene3D" id="1.10.3660.10">
    <property type="entry name" value="6-phosphogluconate dehydrogenase C-terminal like domain"/>
    <property type="match status" value="1"/>
</dbReference>
<dbReference type="PANTHER" id="PTHR21363:SF0">
    <property type="entry name" value="PREPHENATE DEHYDROGENASE [NADP(+)]"/>
    <property type="match status" value="1"/>
</dbReference>
<dbReference type="GO" id="GO:0008977">
    <property type="term" value="F:prephenate dehydrogenase (NAD+) activity"/>
    <property type="evidence" value="ECO:0007669"/>
    <property type="project" value="UniProtKB-EC"/>
</dbReference>
<dbReference type="RefSeq" id="WP_378409154.1">
    <property type="nucleotide sequence ID" value="NZ_JBHTCS010000030.1"/>
</dbReference>
<evidence type="ECO:0000259" key="3">
    <source>
        <dbReference type="PROSITE" id="PS51176"/>
    </source>
</evidence>
<dbReference type="Pfam" id="PF02153">
    <property type="entry name" value="PDH_N"/>
    <property type="match status" value="1"/>
</dbReference>
<organism evidence="4 5">
    <name type="scientific">Rhodococcus daqingensis</name>
    <dbReference type="NCBI Taxonomy" id="2479363"/>
    <lineage>
        <taxon>Bacteria</taxon>
        <taxon>Bacillati</taxon>
        <taxon>Actinomycetota</taxon>
        <taxon>Actinomycetes</taxon>
        <taxon>Mycobacteriales</taxon>
        <taxon>Nocardiaceae</taxon>
        <taxon>Rhodococcus</taxon>
    </lineage>
</organism>
<dbReference type="NCBIfam" id="NF005108">
    <property type="entry name" value="PRK06545.1-6"/>
    <property type="match status" value="1"/>
</dbReference>
<comment type="caution">
    <text evidence="4">The sequence shown here is derived from an EMBL/GenBank/DDBJ whole genome shotgun (WGS) entry which is preliminary data.</text>
</comment>
<dbReference type="SUPFAM" id="SSF51735">
    <property type="entry name" value="NAD(P)-binding Rossmann-fold domains"/>
    <property type="match status" value="1"/>
</dbReference>
<reference evidence="5" key="1">
    <citation type="journal article" date="2019" name="Int. J. Syst. Evol. Microbiol.">
        <title>The Global Catalogue of Microorganisms (GCM) 10K type strain sequencing project: providing services to taxonomists for standard genome sequencing and annotation.</title>
        <authorList>
            <consortium name="The Broad Institute Genomics Platform"/>
            <consortium name="The Broad Institute Genome Sequencing Center for Infectious Disease"/>
            <person name="Wu L."/>
            <person name="Ma J."/>
        </authorList>
    </citation>
    <scope>NUCLEOTIDE SEQUENCE [LARGE SCALE GENOMIC DNA]</scope>
    <source>
        <strain evidence="5">ICMP 19430</strain>
    </source>
</reference>
<evidence type="ECO:0000256" key="1">
    <source>
        <dbReference type="ARBA" id="ARBA00007964"/>
    </source>
</evidence>
<comment type="similarity">
    <text evidence="1">Belongs to the prephenate/arogenate dehydrogenase family.</text>
</comment>